<gene>
    <name evidence="1" type="ORF">DIT97_26725</name>
</gene>
<protein>
    <recommendedName>
        <fullName evidence="3">Neutral/alkaline non-lysosomal ceramidase</fullName>
    </recommendedName>
</protein>
<evidence type="ECO:0000313" key="2">
    <source>
        <dbReference type="Proteomes" id="UP000263642"/>
    </source>
</evidence>
<dbReference type="InterPro" id="IPR006311">
    <property type="entry name" value="TAT_signal"/>
</dbReference>
<comment type="caution">
    <text evidence="1">The sequence shown here is derived from an EMBL/GenBank/DDBJ whole genome shotgun (WGS) entry which is preliminary data.</text>
</comment>
<sequence length="467" mass="51358">MSQFSRRDFLAASLAATGTAFSLDEWACANQADTTRNPNLHIAAFRFDVSPPKGHSLCGGWIKPVVGYDDSLEAIGYVLLGAGKPIVVCAVDWTGLLNDAHIAWRTALAEAAGTTIDRVAVQCVHQHNAPFACLNAEQIILEQGDLPHIVELDFFNECLDKARKAVTAALPKAEPVTHVAHSQGKVDKVASNRRIDRDKNGKIVRMRGSSCKDETLRSMTEGTIDPFLKTIAFYNKDKKLVSCHYYSTHPMSYYGDGRVSSDFTGIARKQRQQEEPGCTHIYFTGCAGNVSAGKYNDGTKPLRGILAKRIYDGIIASEKGLKPEPVGQLTWKTHDILPPVRSTFSVEELTKTISNKDNSVVNRNRPSYMLAWLQRVEKKIPITLSSLQMNDIKTLHLPAESFIEYQLRAQSIQPDQFIATAAYGDGGPWYIPVAEEYPAGGYEVSVAFCDPGIDAVMTQGMKSLLDS</sequence>
<dbReference type="PROSITE" id="PS51318">
    <property type="entry name" value="TAT"/>
    <property type="match status" value="1"/>
</dbReference>
<evidence type="ECO:0008006" key="3">
    <source>
        <dbReference type="Google" id="ProtNLM"/>
    </source>
</evidence>
<dbReference type="EMBL" id="DQAY01000160">
    <property type="protein sequence ID" value="HCO26433.1"/>
    <property type="molecule type" value="Genomic_DNA"/>
</dbReference>
<proteinExistence type="predicted"/>
<accession>A0A3D3RC88</accession>
<reference evidence="1 2" key="1">
    <citation type="journal article" date="2018" name="Nat. Biotechnol.">
        <title>A standardized bacterial taxonomy based on genome phylogeny substantially revises the tree of life.</title>
        <authorList>
            <person name="Parks D.H."/>
            <person name="Chuvochina M."/>
            <person name="Waite D.W."/>
            <person name="Rinke C."/>
            <person name="Skarshewski A."/>
            <person name="Chaumeil P.A."/>
            <person name="Hugenholtz P."/>
        </authorList>
    </citation>
    <scope>NUCLEOTIDE SEQUENCE [LARGE SCALE GENOMIC DNA]</scope>
    <source>
        <strain evidence="1">UBA9375</strain>
    </source>
</reference>
<dbReference type="AlphaFoldDB" id="A0A3D3RC88"/>
<organism evidence="1 2">
    <name type="scientific">Gimesia maris</name>
    <dbReference type="NCBI Taxonomy" id="122"/>
    <lineage>
        <taxon>Bacteria</taxon>
        <taxon>Pseudomonadati</taxon>
        <taxon>Planctomycetota</taxon>
        <taxon>Planctomycetia</taxon>
        <taxon>Planctomycetales</taxon>
        <taxon>Planctomycetaceae</taxon>
        <taxon>Gimesia</taxon>
    </lineage>
</organism>
<name>A0A3D3RC88_9PLAN</name>
<evidence type="ECO:0000313" key="1">
    <source>
        <dbReference type="EMBL" id="HCO26433.1"/>
    </source>
</evidence>
<dbReference type="Proteomes" id="UP000263642">
    <property type="component" value="Unassembled WGS sequence"/>
</dbReference>